<sequence>WAMSRYSGLWIGMKTIAESVDSSASVYVDPLRALPIIPTDFELPPDGVHIRWPDKPMAQEMRLHKYKLYAALAFARANKLDQIMIDSPKPRFGIVTTGKSYLDVRQALEDLGIDEAQAAEIGLRVYKVGMSWPLEREGARHFAEGLEEILVVEEKRAVIENQLKEQLYNWREDVRPRVIGKFDEEKNWILPSPDELTPARIARVIAKRIGRFYQSDRITQRLAFLETKEKQLGGLKTEIARVPTFCSGCPHNTSTKVPDGSRAVGGIGCHYMVTWMDRKTDTFTQMGGEGVPWVGQAPFTKTPHIFANLGDGTYQHSGALAIRAAVAAKVNITYKILFNDAVAMTGGQPHDVPLTVPQLTQQLTAEGVRKVVVVTDEPDKYPSDAGFAPGVPVHHRDELDQVQRDIREIEGVTAIVYDQTCATEKRRRRKRGTMADPAKRTIINDLVCEGCGDCGEQSNCVSILPLETEFGRKRTIDQSTCNKDFSCVKGFCPSFVTVKGGQLRKPKAAKEEAWAELPAPTVAPLAPVYSILVTGVGGTGVVTIGALLGMAAHLDGKGVAVLDMTGLAQKGGAVYSHIRVAEKPNDIHAVRIPAGEADLVIGADSLTTGTFDSLAKVRAGETRVVLNSHESMTSDFTRKPDLRFPTGSLMQAVEEAAGTGENLQVLDATRIATALMGDSIATNAFMLGYAAQKGWLPVSLAALERAIELNGVAIGFNKKALLWGRRAAIDLAAVEAAAKPAMQVSGSQKLSESLAEMVARRVEFLTQYQDAAYADRYKSLVARAESVEQHLVPYSDKLARAVARYAFKLMAIKDEYEVARLYTDGTFLKQVAAQFEGDYRLEFNLAPPMVAEKDATTGHLQKKAYGPWMLKAFRVLAKLKGLRGTALDPFARTDERKMERRLRDEYLARVEDILRSLTPAKLDTAIALLSVPEQIRGFGHVKERHVAQAEALTAKLLADYHNPAPGTPVAAAAE</sequence>
<comment type="caution">
    <text evidence="4">The sequence shown here is derived from an EMBL/GenBank/DDBJ whole genome shotgun (WGS) entry which is preliminary data.</text>
</comment>
<dbReference type="InterPro" id="IPR002869">
    <property type="entry name" value="Pyrv_flavodox_OxRed_cen"/>
</dbReference>
<dbReference type="InterPro" id="IPR009014">
    <property type="entry name" value="Transketo_C/PFOR_II"/>
</dbReference>
<dbReference type="InterPro" id="IPR019752">
    <property type="entry name" value="Pyrv/ketoisovalerate_OxRed_cat"/>
</dbReference>
<feature type="domain" description="Pyruvate/ketoisovalerate oxidoreductase catalytic" evidence="2">
    <location>
        <begin position="537"/>
        <end position="721"/>
    </location>
</feature>
<dbReference type="AlphaFoldDB" id="A0A0F3IT61"/>
<dbReference type="NCBIfam" id="NF009589">
    <property type="entry name" value="PRK13030.1"/>
    <property type="match status" value="1"/>
</dbReference>
<name>A0A0F3IT61_9PROT</name>
<evidence type="ECO:0000313" key="4">
    <source>
        <dbReference type="EMBL" id="KJV09812.1"/>
    </source>
</evidence>
<dbReference type="NCBIfam" id="NF009588">
    <property type="entry name" value="PRK13029.1"/>
    <property type="match status" value="1"/>
</dbReference>
<protein>
    <submittedName>
        <fullName evidence="4">Indolepyruvate ferredoxin oxidoreductase</fullName>
        <ecNumber evidence="4">1.2.7.8</ecNumber>
    </submittedName>
</protein>
<dbReference type="OrthoDB" id="9803617at2"/>
<evidence type="ECO:0000256" key="1">
    <source>
        <dbReference type="ARBA" id="ARBA00023002"/>
    </source>
</evidence>
<dbReference type="Pfam" id="PF01558">
    <property type="entry name" value="POR"/>
    <property type="match status" value="1"/>
</dbReference>
<reference evidence="4 5" key="1">
    <citation type="submission" date="2015-03" db="EMBL/GenBank/DDBJ databases">
        <title>Draft genome sequence of Elstera litoralis.</title>
        <authorList>
            <person name="Rahalkar M.C."/>
            <person name="Dhakephalkar P.K."/>
            <person name="Pore S.D."/>
            <person name="Arora P."/>
            <person name="Kapse N.G."/>
            <person name="Pandit P.S."/>
        </authorList>
    </citation>
    <scope>NUCLEOTIDE SEQUENCE [LARGE SCALE GENOMIC DNA]</scope>
    <source>
        <strain evidence="4 5">Dia-1</strain>
    </source>
</reference>
<proteinExistence type="predicted"/>
<accession>A0A0F3IT61</accession>
<dbReference type="InterPro" id="IPR046667">
    <property type="entry name" value="DUF6537"/>
</dbReference>
<evidence type="ECO:0000259" key="3">
    <source>
        <dbReference type="Pfam" id="PF20169"/>
    </source>
</evidence>
<dbReference type="RefSeq" id="WP_045775557.1">
    <property type="nucleotide sequence ID" value="NZ_LAJY01000206.1"/>
</dbReference>
<dbReference type="SUPFAM" id="SSF52518">
    <property type="entry name" value="Thiamin diphosphate-binding fold (THDP-binding)"/>
    <property type="match status" value="1"/>
</dbReference>
<evidence type="ECO:0000259" key="2">
    <source>
        <dbReference type="Pfam" id="PF01558"/>
    </source>
</evidence>
<feature type="domain" description="DUF6537" evidence="3">
    <location>
        <begin position="754"/>
        <end position="952"/>
    </location>
</feature>
<dbReference type="EC" id="1.2.7.8" evidence="4"/>
<keyword evidence="5" id="KW-1185">Reference proteome</keyword>
<dbReference type="EMBL" id="LAJY01000206">
    <property type="protein sequence ID" value="KJV09812.1"/>
    <property type="molecule type" value="Genomic_DNA"/>
</dbReference>
<dbReference type="Pfam" id="PF20169">
    <property type="entry name" value="DUF6537"/>
    <property type="match status" value="1"/>
</dbReference>
<dbReference type="SUPFAM" id="SSF53323">
    <property type="entry name" value="Pyruvate-ferredoxin oxidoreductase, PFOR, domain III"/>
    <property type="match status" value="1"/>
</dbReference>
<dbReference type="InterPro" id="IPR051457">
    <property type="entry name" value="2-oxoacid:Fd_oxidoreductase"/>
</dbReference>
<gene>
    <name evidence="4" type="ORF">VZ95_09010</name>
</gene>
<dbReference type="PANTHER" id="PTHR48084">
    <property type="entry name" value="2-OXOGLUTARATE OXIDOREDUCTASE SUBUNIT KORB-RELATED"/>
    <property type="match status" value="1"/>
</dbReference>
<keyword evidence="1 4" id="KW-0560">Oxidoreductase</keyword>
<dbReference type="GO" id="GO:0043805">
    <property type="term" value="F:indolepyruvate ferredoxin oxidoreductase activity"/>
    <property type="evidence" value="ECO:0007669"/>
    <property type="project" value="UniProtKB-EC"/>
</dbReference>
<keyword evidence="4" id="KW-0670">Pyruvate</keyword>
<dbReference type="PANTHER" id="PTHR48084:SF3">
    <property type="entry name" value="SUBUNIT OF PYRUVATE:FLAVODOXIN OXIDOREDUCTASE"/>
    <property type="match status" value="1"/>
</dbReference>
<dbReference type="SUPFAM" id="SSF52922">
    <property type="entry name" value="TK C-terminal domain-like"/>
    <property type="match status" value="1"/>
</dbReference>
<dbReference type="Gene3D" id="3.40.920.10">
    <property type="entry name" value="Pyruvate-ferredoxin oxidoreductase, PFOR, domain III"/>
    <property type="match status" value="1"/>
</dbReference>
<dbReference type="PATRIC" id="fig|552518.3.peg.1092"/>
<dbReference type="Proteomes" id="UP000033774">
    <property type="component" value="Unassembled WGS sequence"/>
</dbReference>
<dbReference type="InterPro" id="IPR029061">
    <property type="entry name" value="THDP-binding"/>
</dbReference>
<evidence type="ECO:0000313" key="5">
    <source>
        <dbReference type="Proteomes" id="UP000033774"/>
    </source>
</evidence>
<organism evidence="4 5">
    <name type="scientific">Elstera litoralis</name>
    <dbReference type="NCBI Taxonomy" id="552518"/>
    <lineage>
        <taxon>Bacteria</taxon>
        <taxon>Pseudomonadati</taxon>
        <taxon>Pseudomonadota</taxon>
        <taxon>Alphaproteobacteria</taxon>
        <taxon>Rhodospirillales</taxon>
        <taxon>Rhodospirillaceae</taxon>
        <taxon>Elstera</taxon>
    </lineage>
</organism>
<feature type="non-terminal residue" evidence="4">
    <location>
        <position position="1"/>
    </location>
</feature>